<dbReference type="GO" id="GO:0042274">
    <property type="term" value="P:ribosomal small subunit biogenesis"/>
    <property type="evidence" value="ECO:0000318"/>
    <property type="project" value="GO_Central"/>
</dbReference>
<dbReference type="PANTHER" id="PTHR14369">
    <property type="entry name" value="SURFEIT LOCUS PROTEIN 6"/>
    <property type="match status" value="1"/>
</dbReference>
<evidence type="ECO:0008006" key="9">
    <source>
        <dbReference type="Google" id="ProtNLM"/>
    </source>
</evidence>
<dbReference type="AlphaFoldDB" id="A0A1Y1I554"/>
<evidence type="ECO:0000256" key="1">
    <source>
        <dbReference type="ARBA" id="ARBA00004123"/>
    </source>
</evidence>
<dbReference type="OMA" id="QKKRTDN"/>
<keyword evidence="8" id="KW-1185">Reference proteome</keyword>
<feature type="compositionally biased region" description="Basic and acidic residues" evidence="4">
    <location>
        <begin position="374"/>
        <end position="401"/>
    </location>
</feature>
<feature type="compositionally biased region" description="Basic and acidic residues" evidence="4">
    <location>
        <begin position="218"/>
        <end position="254"/>
    </location>
</feature>
<dbReference type="Proteomes" id="UP000054558">
    <property type="component" value="Unassembled WGS sequence"/>
</dbReference>
<dbReference type="Pfam" id="PF04935">
    <property type="entry name" value="SURF6"/>
    <property type="match status" value="1"/>
</dbReference>
<gene>
    <name evidence="7" type="ORF">KFL_002690060</name>
</gene>
<dbReference type="PANTHER" id="PTHR14369:SF0">
    <property type="entry name" value="SURFEIT LOCUS PROTEIN 6"/>
    <property type="match status" value="1"/>
</dbReference>
<evidence type="ECO:0000259" key="5">
    <source>
        <dbReference type="Pfam" id="PF04935"/>
    </source>
</evidence>
<evidence type="ECO:0000256" key="3">
    <source>
        <dbReference type="ARBA" id="ARBA00023242"/>
    </source>
</evidence>
<feature type="domain" description="Ribosomal RNA-processing protein 14/surfeit locus protein 6 C-terminal" evidence="5">
    <location>
        <begin position="149"/>
        <end position="405"/>
    </location>
</feature>
<sequence length="421" mass="46823">MPGRALKMETAPNSASKIHEDALFFDKLVELVPAKFYFENEDEALNWKYMHNKNKTPEAKLAAKEGVKKAKRAKLDPSNYKSNLEIQKERAQQDAAARGTDAVAPLPETNAGPEAPVAFQNGVLTGSGESGGGAATHSELKQRLHERIETLKARREMEEERKERKKGEKEKKRKRDEGGAEKKVAGVKGEDSEAAIGKGPAKLDGDQKKNDKKRKAGGKGEGKVAETKGQRKENEGVKSEVGAEKGSKIPKVEPDAGVARPTKKAKPSKEVATPSIQFNKLEIGDDKGDRKGKKAKGKREQKKDLLKKATVLQTELKEKAGTKEGQEKLAKHAWTSSLKRASGEKVLDDPKLLKKSIKSEEKKREHSQKKWKSRKAEDRKAVEAKQEKRNTNLKQRADAKKERKIQKREKKLMNPGRKKSV</sequence>
<feature type="region of interest" description="Disordered" evidence="4">
    <location>
        <begin position="71"/>
        <end position="421"/>
    </location>
</feature>
<feature type="compositionally biased region" description="Basic residues" evidence="4">
    <location>
        <begin position="402"/>
        <end position="421"/>
    </location>
</feature>
<keyword evidence="3" id="KW-0539">Nucleus</keyword>
<dbReference type="InterPro" id="IPR029190">
    <property type="entry name" value="Rrp14/SURF6_C"/>
</dbReference>
<dbReference type="Pfam" id="PF15459">
    <property type="entry name" value="RRP14"/>
    <property type="match status" value="1"/>
</dbReference>
<comment type="subcellular location">
    <subcellularLocation>
        <location evidence="1">Nucleus</location>
    </subcellularLocation>
</comment>
<evidence type="ECO:0000313" key="7">
    <source>
        <dbReference type="EMBL" id="GAQ86080.1"/>
    </source>
</evidence>
<dbReference type="InterPro" id="IPR007019">
    <property type="entry name" value="SURF6"/>
</dbReference>
<dbReference type="GO" id="GO:0003677">
    <property type="term" value="F:DNA binding"/>
    <property type="evidence" value="ECO:0000318"/>
    <property type="project" value="GO_Central"/>
</dbReference>
<evidence type="ECO:0000259" key="6">
    <source>
        <dbReference type="Pfam" id="PF15459"/>
    </source>
</evidence>
<organism evidence="7 8">
    <name type="scientific">Klebsormidium nitens</name>
    <name type="common">Green alga</name>
    <name type="synonym">Ulothrix nitens</name>
    <dbReference type="NCBI Taxonomy" id="105231"/>
    <lineage>
        <taxon>Eukaryota</taxon>
        <taxon>Viridiplantae</taxon>
        <taxon>Streptophyta</taxon>
        <taxon>Klebsormidiophyceae</taxon>
        <taxon>Klebsormidiales</taxon>
        <taxon>Klebsormidiaceae</taxon>
        <taxon>Klebsormidium</taxon>
    </lineage>
</organism>
<dbReference type="GO" id="GO:0005730">
    <property type="term" value="C:nucleolus"/>
    <property type="evidence" value="ECO:0000318"/>
    <property type="project" value="GO_Central"/>
</dbReference>
<proteinExistence type="inferred from homology"/>
<name>A0A1Y1I554_KLENI</name>
<dbReference type="OrthoDB" id="444809at2759"/>
<reference evidence="7 8" key="1">
    <citation type="journal article" date="2014" name="Nat. Commun.">
        <title>Klebsormidium flaccidum genome reveals primary factors for plant terrestrial adaptation.</title>
        <authorList>
            <person name="Hori K."/>
            <person name="Maruyama F."/>
            <person name="Fujisawa T."/>
            <person name="Togashi T."/>
            <person name="Yamamoto N."/>
            <person name="Seo M."/>
            <person name="Sato S."/>
            <person name="Yamada T."/>
            <person name="Mori H."/>
            <person name="Tajima N."/>
            <person name="Moriyama T."/>
            <person name="Ikeuchi M."/>
            <person name="Watanabe M."/>
            <person name="Wada H."/>
            <person name="Kobayashi K."/>
            <person name="Saito M."/>
            <person name="Masuda T."/>
            <person name="Sasaki-Sekimoto Y."/>
            <person name="Mashiguchi K."/>
            <person name="Awai K."/>
            <person name="Shimojima M."/>
            <person name="Masuda S."/>
            <person name="Iwai M."/>
            <person name="Nobusawa T."/>
            <person name="Narise T."/>
            <person name="Kondo S."/>
            <person name="Saito H."/>
            <person name="Sato R."/>
            <person name="Murakawa M."/>
            <person name="Ihara Y."/>
            <person name="Oshima-Yamada Y."/>
            <person name="Ohtaka K."/>
            <person name="Satoh M."/>
            <person name="Sonobe K."/>
            <person name="Ishii M."/>
            <person name="Ohtani R."/>
            <person name="Kanamori-Sato M."/>
            <person name="Honoki R."/>
            <person name="Miyazaki D."/>
            <person name="Mochizuki H."/>
            <person name="Umetsu J."/>
            <person name="Higashi K."/>
            <person name="Shibata D."/>
            <person name="Kamiya Y."/>
            <person name="Sato N."/>
            <person name="Nakamura Y."/>
            <person name="Tabata S."/>
            <person name="Ida S."/>
            <person name="Kurokawa K."/>
            <person name="Ohta H."/>
        </authorList>
    </citation>
    <scope>NUCLEOTIDE SEQUENCE [LARGE SCALE GENOMIC DNA]</scope>
    <source>
        <strain evidence="7 8">NIES-2285</strain>
    </source>
</reference>
<dbReference type="GO" id="GO:0042273">
    <property type="term" value="P:ribosomal large subunit biogenesis"/>
    <property type="evidence" value="ECO:0000318"/>
    <property type="project" value="GO_Central"/>
</dbReference>
<feature type="compositionally biased region" description="Basic and acidic residues" evidence="4">
    <location>
        <begin position="341"/>
        <end position="364"/>
    </location>
</feature>
<feature type="compositionally biased region" description="Basic and acidic residues" evidence="4">
    <location>
        <begin position="315"/>
        <end position="330"/>
    </location>
</feature>
<feature type="compositionally biased region" description="Basic residues" evidence="4">
    <location>
        <begin position="290"/>
        <end position="300"/>
    </location>
</feature>
<evidence type="ECO:0000256" key="4">
    <source>
        <dbReference type="SAM" id="MobiDB-lite"/>
    </source>
</evidence>
<accession>A0A1Y1I554</accession>
<dbReference type="STRING" id="105231.A0A1Y1I554"/>
<dbReference type="GO" id="GO:0003723">
    <property type="term" value="F:RNA binding"/>
    <property type="evidence" value="ECO:0000318"/>
    <property type="project" value="GO_Central"/>
</dbReference>
<evidence type="ECO:0000256" key="2">
    <source>
        <dbReference type="ARBA" id="ARBA00005904"/>
    </source>
</evidence>
<feature type="domain" description="Ribosomal RNA-processing protein 14 N-terminal" evidence="6">
    <location>
        <begin position="18"/>
        <end position="77"/>
    </location>
</feature>
<comment type="similarity">
    <text evidence="2">Belongs to the SURF6 family.</text>
</comment>
<evidence type="ECO:0000313" key="8">
    <source>
        <dbReference type="Proteomes" id="UP000054558"/>
    </source>
</evidence>
<dbReference type="EMBL" id="DF237218">
    <property type="protein sequence ID" value="GAQ86080.1"/>
    <property type="molecule type" value="Genomic_DNA"/>
</dbReference>
<dbReference type="InterPro" id="IPR029188">
    <property type="entry name" value="Rrp14_N"/>
</dbReference>
<feature type="compositionally biased region" description="Basic and acidic residues" evidence="4">
    <location>
        <begin position="138"/>
        <end position="191"/>
    </location>
</feature>
<protein>
    <recommendedName>
        <fullName evidence="9">Ribosomal RNA-processing protein 14/surfeit locus protein 6 C-terminal domain-containing protein</fullName>
    </recommendedName>
</protein>